<proteinExistence type="predicted"/>
<accession>A0A7C9I0N6</accession>
<protein>
    <submittedName>
        <fullName evidence="1">Uncharacterized protein</fullName>
    </submittedName>
</protein>
<dbReference type="AlphaFoldDB" id="A0A7C9I0N6"/>
<dbReference type="RefSeq" id="WP_156643268.1">
    <property type="nucleotide sequence ID" value="NZ_WOXT01000006.1"/>
</dbReference>
<keyword evidence="2" id="KW-1185">Reference proteome</keyword>
<dbReference type="Proteomes" id="UP000479692">
    <property type="component" value="Unassembled WGS sequence"/>
</dbReference>
<sequence>MSYCNTMPNAAEPHLLRAIIRTAKEEYEHATWEELEPVLAEAWEDLRGADEPPWDLVVDEIQKASLATATSEPN</sequence>
<name>A0A7C9I0N6_9GAMM</name>
<gene>
    <name evidence="1" type="ORF">GN331_15835</name>
</gene>
<organism evidence="1 2">
    <name type="scientific">Noviluteimonas gilva</name>
    <dbReference type="NCBI Taxonomy" id="2682097"/>
    <lineage>
        <taxon>Bacteria</taxon>
        <taxon>Pseudomonadati</taxon>
        <taxon>Pseudomonadota</taxon>
        <taxon>Gammaproteobacteria</taxon>
        <taxon>Lysobacterales</taxon>
        <taxon>Lysobacteraceae</taxon>
        <taxon>Noviluteimonas</taxon>
    </lineage>
</organism>
<reference evidence="1 2" key="1">
    <citation type="submission" date="2019-12" db="EMBL/GenBank/DDBJ databases">
        <authorList>
            <person name="Xu J."/>
        </authorList>
    </citation>
    <scope>NUCLEOTIDE SEQUENCE [LARGE SCALE GENOMIC DNA]</scope>
    <source>
        <strain evidence="1 2">HX-5-24</strain>
    </source>
</reference>
<dbReference type="EMBL" id="WOXT01000006">
    <property type="protein sequence ID" value="MUV15674.1"/>
    <property type="molecule type" value="Genomic_DNA"/>
</dbReference>
<evidence type="ECO:0000313" key="2">
    <source>
        <dbReference type="Proteomes" id="UP000479692"/>
    </source>
</evidence>
<evidence type="ECO:0000313" key="1">
    <source>
        <dbReference type="EMBL" id="MUV15674.1"/>
    </source>
</evidence>
<comment type="caution">
    <text evidence="1">The sequence shown here is derived from an EMBL/GenBank/DDBJ whole genome shotgun (WGS) entry which is preliminary data.</text>
</comment>